<dbReference type="GO" id="GO:0008380">
    <property type="term" value="P:RNA splicing"/>
    <property type="evidence" value="ECO:0007669"/>
    <property type="project" value="UniProtKB-KW"/>
</dbReference>
<feature type="compositionally biased region" description="Basic and acidic residues" evidence="9">
    <location>
        <begin position="343"/>
        <end position="364"/>
    </location>
</feature>
<evidence type="ECO:0000256" key="1">
    <source>
        <dbReference type="ARBA" id="ARBA00004123"/>
    </source>
</evidence>
<dbReference type="CTD" id="5411"/>
<dbReference type="RefSeq" id="XP_013171070.1">
    <property type="nucleotide sequence ID" value="XM_013315616.1"/>
</dbReference>
<evidence type="ECO:0000256" key="3">
    <source>
        <dbReference type="ARBA" id="ARBA00022664"/>
    </source>
</evidence>
<keyword evidence="5" id="KW-0804">Transcription</keyword>
<feature type="compositionally biased region" description="Basic and acidic residues" evidence="9">
    <location>
        <begin position="297"/>
        <end position="334"/>
    </location>
</feature>
<dbReference type="PANTHER" id="PTHR12707:SF0">
    <property type="entry name" value="PININ"/>
    <property type="match status" value="1"/>
</dbReference>
<comment type="subcellular location">
    <subcellularLocation>
        <location evidence="1">Nucleus</location>
    </subcellularLocation>
</comment>
<dbReference type="GO" id="GO:0071013">
    <property type="term" value="C:catalytic step 2 spliceosome"/>
    <property type="evidence" value="ECO:0007669"/>
    <property type="project" value="TreeGrafter"/>
</dbReference>
<dbReference type="Proteomes" id="UP000694872">
    <property type="component" value="Unplaced"/>
</dbReference>
<evidence type="ECO:0000256" key="9">
    <source>
        <dbReference type="SAM" id="MobiDB-lite"/>
    </source>
</evidence>
<dbReference type="InterPro" id="IPR006786">
    <property type="entry name" value="Pinin_SDK_MemA"/>
</dbReference>
<keyword evidence="7" id="KW-0539">Nucleus</keyword>
<keyword evidence="6" id="KW-0508">mRNA splicing</keyword>
<feature type="compositionally biased region" description="Low complexity" evidence="9">
    <location>
        <begin position="366"/>
        <end position="375"/>
    </location>
</feature>
<dbReference type="RefSeq" id="XP_013171071.1">
    <property type="nucleotide sequence ID" value="XM_013315617.1"/>
</dbReference>
<organism evidence="11">
    <name type="scientific">Papilio xuthus</name>
    <name type="common">Asian swallowtail butterfly</name>
    <dbReference type="NCBI Taxonomy" id="66420"/>
    <lineage>
        <taxon>Eukaryota</taxon>
        <taxon>Metazoa</taxon>
        <taxon>Ecdysozoa</taxon>
        <taxon>Arthropoda</taxon>
        <taxon>Hexapoda</taxon>
        <taxon>Insecta</taxon>
        <taxon>Pterygota</taxon>
        <taxon>Neoptera</taxon>
        <taxon>Endopterygota</taxon>
        <taxon>Lepidoptera</taxon>
        <taxon>Glossata</taxon>
        <taxon>Ditrysia</taxon>
        <taxon>Papilionoidea</taxon>
        <taxon>Papilionidae</taxon>
        <taxon>Papilioninae</taxon>
        <taxon>Papilio</taxon>
    </lineage>
</organism>
<evidence type="ECO:0000313" key="11">
    <source>
        <dbReference type="RefSeq" id="XP_013171070.1"/>
    </source>
</evidence>
<reference evidence="11 12" key="1">
    <citation type="submission" date="2025-04" db="UniProtKB">
        <authorList>
            <consortium name="RefSeq"/>
        </authorList>
    </citation>
    <scope>IDENTIFICATION</scope>
</reference>
<evidence type="ECO:0000256" key="5">
    <source>
        <dbReference type="ARBA" id="ARBA00023163"/>
    </source>
</evidence>
<protein>
    <submittedName>
        <fullName evidence="11 12">Pinin</fullName>
    </submittedName>
</protein>
<feature type="coiled-coil region" evidence="8">
    <location>
        <begin position="153"/>
        <end position="202"/>
    </location>
</feature>
<dbReference type="KEGG" id="pxu:106120304"/>
<proteinExistence type="inferred from homology"/>
<dbReference type="GeneID" id="106120304"/>
<feature type="region of interest" description="Disordered" evidence="9">
    <location>
        <begin position="281"/>
        <end position="412"/>
    </location>
</feature>
<dbReference type="GO" id="GO:0006397">
    <property type="term" value="P:mRNA processing"/>
    <property type="evidence" value="ECO:0007669"/>
    <property type="project" value="UniProtKB-KW"/>
</dbReference>
<comment type="similarity">
    <text evidence="2">Belongs to the pinin family.</text>
</comment>
<dbReference type="InterPro" id="IPR039853">
    <property type="entry name" value="Pinin"/>
</dbReference>
<keyword evidence="4" id="KW-0805">Transcription regulation</keyword>
<evidence type="ECO:0000256" key="2">
    <source>
        <dbReference type="ARBA" id="ARBA00010386"/>
    </source>
</evidence>
<feature type="region of interest" description="Disordered" evidence="9">
    <location>
        <begin position="41"/>
        <end position="63"/>
    </location>
</feature>
<gene>
    <name evidence="11 12" type="primary">LOC106120304</name>
</gene>
<evidence type="ECO:0000256" key="8">
    <source>
        <dbReference type="SAM" id="Coils"/>
    </source>
</evidence>
<evidence type="ECO:0000313" key="12">
    <source>
        <dbReference type="RefSeq" id="XP_013171071.1"/>
    </source>
</evidence>
<feature type="compositionally biased region" description="Low complexity" evidence="9">
    <location>
        <begin position="392"/>
        <end position="403"/>
    </location>
</feature>
<keyword evidence="3" id="KW-0507">mRNA processing</keyword>
<keyword evidence="8" id="KW-0175">Coiled coil</keyword>
<feature type="compositionally biased region" description="Polar residues" evidence="9">
    <location>
        <begin position="41"/>
        <end position="61"/>
    </location>
</feature>
<feature type="domain" description="Pinin/SDK/MemA protein" evidence="10">
    <location>
        <begin position="134"/>
        <end position="257"/>
    </location>
</feature>
<evidence type="ECO:0000259" key="10">
    <source>
        <dbReference type="Pfam" id="PF04696"/>
    </source>
</evidence>
<evidence type="ECO:0000256" key="6">
    <source>
        <dbReference type="ARBA" id="ARBA00023187"/>
    </source>
</evidence>
<evidence type="ECO:0000256" key="4">
    <source>
        <dbReference type="ARBA" id="ARBA00023015"/>
    </source>
</evidence>
<accession>A0AAJ6ZF28</accession>
<name>A0AAJ6ZF28_PAPXU</name>
<sequence length="412" mass="48229">MGTEIAISFTSLRNQLENEKSSLFKIDENIKKIVQTSGRFSNDRFNQSSHYTRGGQQTGGRNSYVDFKNHKIDDQLGKRKTETKTVFSRLSVRDQDSDCDDDIPSVKRAKVPSAVCRELPTRAAVLRAQGDDEQARTRNRRIFGSLLGTLQKFKQEEIVLQTKEEKKAQVERKIEEQARLQKEKEQKERKTLFAERENKKATIKALEVKMARVEEFEKWEKSQKDLANFILTKTRPHIYWLPKKMTEKATEKLNSSRKYHEKCMIKKRQELQEELQRIEHRCLRRGPGTKENNPSAQDKKDREDNDKIVTVKNEDDNGRKRNKFAMDVDEKEKEESDVDERTEEVKKDKAEEDIVKENDEKMDTSTEQQEVNTEINEIENEVAQTEESTNIETQETVVQVTEQEPIDTEHSQ</sequence>
<dbReference type="AlphaFoldDB" id="A0AAJ6ZF28"/>
<dbReference type="Pfam" id="PF04696">
    <property type="entry name" value="Pinin_SDK_memA"/>
    <property type="match status" value="1"/>
</dbReference>
<dbReference type="PANTHER" id="PTHR12707">
    <property type="entry name" value="PINN"/>
    <property type="match status" value="1"/>
</dbReference>
<evidence type="ECO:0000256" key="7">
    <source>
        <dbReference type="ARBA" id="ARBA00023242"/>
    </source>
</evidence>